<name>A0A2P6S3Q5_ROSCH</name>
<keyword evidence="2" id="KW-1185">Reference proteome</keyword>
<protein>
    <submittedName>
        <fullName evidence="1">Uncharacterized protein</fullName>
    </submittedName>
</protein>
<accession>A0A2P6S3Q5</accession>
<sequence>MLPVSISTIFLDDSKTRTDIDERSIFTNSLIFLNLDTICIESFQLTKGTDQQVSLVMN</sequence>
<dbReference type="EMBL" id="PDCK01000040">
    <property type="protein sequence ID" value="PRQ53310.1"/>
    <property type="molecule type" value="Genomic_DNA"/>
</dbReference>
<evidence type="ECO:0000313" key="1">
    <source>
        <dbReference type="EMBL" id="PRQ53310.1"/>
    </source>
</evidence>
<dbReference type="AlphaFoldDB" id="A0A2P6S3Q5"/>
<comment type="caution">
    <text evidence="1">The sequence shown here is derived from an EMBL/GenBank/DDBJ whole genome shotgun (WGS) entry which is preliminary data.</text>
</comment>
<reference evidence="1 2" key="1">
    <citation type="journal article" date="2018" name="Nat. Genet.">
        <title>The Rosa genome provides new insights in the design of modern roses.</title>
        <authorList>
            <person name="Bendahmane M."/>
        </authorList>
    </citation>
    <scope>NUCLEOTIDE SEQUENCE [LARGE SCALE GENOMIC DNA]</scope>
    <source>
        <strain evidence="2">cv. Old Blush</strain>
    </source>
</reference>
<evidence type="ECO:0000313" key="2">
    <source>
        <dbReference type="Proteomes" id="UP000238479"/>
    </source>
</evidence>
<dbReference type="Proteomes" id="UP000238479">
    <property type="component" value="Chromosome 2"/>
</dbReference>
<proteinExistence type="predicted"/>
<organism evidence="1 2">
    <name type="scientific">Rosa chinensis</name>
    <name type="common">China rose</name>
    <dbReference type="NCBI Taxonomy" id="74649"/>
    <lineage>
        <taxon>Eukaryota</taxon>
        <taxon>Viridiplantae</taxon>
        <taxon>Streptophyta</taxon>
        <taxon>Embryophyta</taxon>
        <taxon>Tracheophyta</taxon>
        <taxon>Spermatophyta</taxon>
        <taxon>Magnoliopsida</taxon>
        <taxon>eudicotyledons</taxon>
        <taxon>Gunneridae</taxon>
        <taxon>Pentapetalae</taxon>
        <taxon>rosids</taxon>
        <taxon>fabids</taxon>
        <taxon>Rosales</taxon>
        <taxon>Rosaceae</taxon>
        <taxon>Rosoideae</taxon>
        <taxon>Rosoideae incertae sedis</taxon>
        <taxon>Rosa</taxon>
    </lineage>
</organism>
<dbReference type="Gramene" id="PRQ53310">
    <property type="protein sequence ID" value="PRQ53310"/>
    <property type="gene ID" value="RchiOBHm_Chr2g0165131"/>
</dbReference>
<gene>
    <name evidence="1" type="ORF">RchiOBHm_Chr2g0165131</name>
</gene>